<evidence type="ECO:0000313" key="3">
    <source>
        <dbReference type="Proteomes" id="UP001147746"/>
    </source>
</evidence>
<dbReference type="Proteomes" id="UP001147746">
    <property type="component" value="Unassembled WGS sequence"/>
</dbReference>
<keyword evidence="1" id="KW-0862">Zinc</keyword>
<dbReference type="Gene3D" id="4.10.60.10">
    <property type="entry name" value="Zinc finger, CCHC-type"/>
    <property type="match status" value="1"/>
</dbReference>
<dbReference type="PROSITE" id="PS50158">
    <property type="entry name" value="ZF_CCHC"/>
    <property type="match status" value="1"/>
</dbReference>
<keyword evidence="3" id="KW-1185">Reference proteome</keyword>
<dbReference type="InterPro" id="IPR001878">
    <property type="entry name" value="Znf_CCHC"/>
</dbReference>
<dbReference type="GO" id="GO:0003676">
    <property type="term" value="F:nucleic acid binding"/>
    <property type="evidence" value="ECO:0007669"/>
    <property type="project" value="InterPro"/>
</dbReference>
<evidence type="ECO:0000256" key="1">
    <source>
        <dbReference type="PROSITE-ProRule" id="PRU00047"/>
    </source>
</evidence>
<name>A0A9W9GSG6_9EURO</name>
<dbReference type="AlphaFoldDB" id="A0A9W9GSG6"/>
<protein>
    <submittedName>
        <fullName evidence="2">Uncharacterized protein</fullName>
    </submittedName>
</protein>
<dbReference type="InterPro" id="IPR036875">
    <property type="entry name" value="Znf_CCHC_sf"/>
</dbReference>
<accession>A0A9W9GSG6</accession>
<dbReference type="SUPFAM" id="SSF57756">
    <property type="entry name" value="Retrovirus zinc finger-like domains"/>
    <property type="match status" value="1"/>
</dbReference>
<gene>
    <name evidence="2" type="ORF">N7476_000018</name>
</gene>
<keyword evidence="1" id="KW-0479">Metal-binding</keyword>
<comment type="caution">
    <text evidence="2">The sequence shown here is derived from an EMBL/GenBank/DDBJ whole genome shotgun (WGS) entry which is preliminary data.</text>
</comment>
<sequence length="134" mass="15109">MLETSSQKNWGKDPKVIKLHWAVIPDGKKASSMVMELDSPVAAKKATDLNTLLSDSYLTTVLYDRAGRIRQCHRCQQFGHIGLNCPNGAKCVFCADEHLSWECERYKNSIFMERKSANCGGAHAGWSRRCEAFR</sequence>
<reference evidence="2" key="2">
    <citation type="journal article" date="2023" name="IMA Fungus">
        <title>Comparative genomic study of the Penicillium genus elucidates a diverse pangenome and 15 lateral gene transfer events.</title>
        <authorList>
            <person name="Petersen C."/>
            <person name="Sorensen T."/>
            <person name="Nielsen M.R."/>
            <person name="Sondergaard T.E."/>
            <person name="Sorensen J.L."/>
            <person name="Fitzpatrick D.A."/>
            <person name="Frisvad J.C."/>
            <person name="Nielsen K.L."/>
        </authorList>
    </citation>
    <scope>NUCLEOTIDE SEQUENCE</scope>
    <source>
        <strain evidence="2">IBT 21472</strain>
    </source>
</reference>
<evidence type="ECO:0000313" key="2">
    <source>
        <dbReference type="EMBL" id="KAJ5330235.1"/>
    </source>
</evidence>
<dbReference type="GO" id="GO:0008270">
    <property type="term" value="F:zinc ion binding"/>
    <property type="evidence" value="ECO:0007669"/>
    <property type="project" value="UniProtKB-KW"/>
</dbReference>
<proteinExistence type="predicted"/>
<keyword evidence="1" id="KW-0863">Zinc-finger</keyword>
<dbReference type="EMBL" id="JAPZBO010000001">
    <property type="protein sequence ID" value="KAJ5330235.1"/>
    <property type="molecule type" value="Genomic_DNA"/>
</dbReference>
<organism evidence="2 3">
    <name type="scientific">Penicillium atrosanguineum</name>
    <dbReference type="NCBI Taxonomy" id="1132637"/>
    <lineage>
        <taxon>Eukaryota</taxon>
        <taxon>Fungi</taxon>
        <taxon>Dikarya</taxon>
        <taxon>Ascomycota</taxon>
        <taxon>Pezizomycotina</taxon>
        <taxon>Eurotiomycetes</taxon>
        <taxon>Eurotiomycetidae</taxon>
        <taxon>Eurotiales</taxon>
        <taxon>Aspergillaceae</taxon>
        <taxon>Penicillium</taxon>
    </lineage>
</organism>
<reference evidence="2" key="1">
    <citation type="submission" date="2022-12" db="EMBL/GenBank/DDBJ databases">
        <authorList>
            <person name="Petersen C."/>
        </authorList>
    </citation>
    <scope>NUCLEOTIDE SEQUENCE</scope>
    <source>
        <strain evidence="2">IBT 21472</strain>
    </source>
</reference>